<dbReference type="GO" id="GO:0006747">
    <property type="term" value="P:FAD biosynthetic process"/>
    <property type="evidence" value="ECO:0007669"/>
    <property type="project" value="TreeGrafter"/>
</dbReference>
<accession>A0A3B0KHE8</accession>
<sequence>MHIPPAENSLDRRYMLELANETIKRALEIYQPAEIMLCFNGGKDCTVLLDLLAKLSTPSLQAVYVKRADTFEELGNFVENCAERYQLQIKSYESALKVAIKQALGEHPHNDEDFPLLEWSYHDIWNYIRDQKLGYCCLYDQGYTNLNPSLLYYDKEHGKQIYRAAYELQNIRDENGQA</sequence>
<dbReference type="InterPro" id="IPR014729">
    <property type="entry name" value="Rossmann-like_a/b/a_fold"/>
</dbReference>
<comment type="pathway">
    <text evidence="1">Cofactor biosynthesis; FAD biosynthesis; FAD from FMN: step 1/1.</text>
</comment>
<evidence type="ECO:0000256" key="3">
    <source>
        <dbReference type="ARBA" id="ARBA00022630"/>
    </source>
</evidence>
<keyword evidence="3" id="KW-0285">Flavoprotein</keyword>
<dbReference type="OrthoDB" id="270728at2759"/>
<evidence type="ECO:0000256" key="7">
    <source>
        <dbReference type="ARBA" id="ARBA00022741"/>
    </source>
</evidence>
<dbReference type="STRING" id="7266.A0A3B0KHE8"/>
<evidence type="ECO:0000259" key="13">
    <source>
        <dbReference type="Pfam" id="PF01507"/>
    </source>
</evidence>
<organism evidence="14 15">
    <name type="scientific">Drosophila guanche</name>
    <name type="common">Fruit fly</name>
    <dbReference type="NCBI Taxonomy" id="7266"/>
    <lineage>
        <taxon>Eukaryota</taxon>
        <taxon>Metazoa</taxon>
        <taxon>Ecdysozoa</taxon>
        <taxon>Arthropoda</taxon>
        <taxon>Hexapoda</taxon>
        <taxon>Insecta</taxon>
        <taxon>Pterygota</taxon>
        <taxon>Neoptera</taxon>
        <taxon>Endopterygota</taxon>
        <taxon>Diptera</taxon>
        <taxon>Brachycera</taxon>
        <taxon>Muscomorpha</taxon>
        <taxon>Ephydroidea</taxon>
        <taxon>Drosophilidae</taxon>
        <taxon>Drosophila</taxon>
        <taxon>Sophophora</taxon>
    </lineage>
</organism>
<dbReference type="Proteomes" id="UP000268350">
    <property type="component" value="Unassembled WGS sequence"/>
</dbReference>
<dbReference type="EMBL" id="OUUW01000010">
    <property type="protein sequence ID" value="SPP85809.1"/>
    <property type="molecule type" value="Genomic_DNA"/>
</dbReference>
<dbReference type="Pfam" id="PF01507">
    <property type="entry name" value="PAPS_reduct"/>
    <property type="match status" value="2"/>
</dbReference>
<keyword evidence="15" id="KW-1185">Reference proteome</keyword>
<evidence type="ECO:0000256" key="4">
    <source>
        <dbReference type="ARBA" id="ARBA00022643"/>
    </source>
</evidence>
<dbReference type="SUPFAM" id="SSF52402">
    <property type="entry name" value="Adenine nucleotide alpha hydrolases-like"/>
    <property type="match status" value="1"/>
</dbReference>
<evidence type="ECO:0000313" key="14">
    <source>
        <dbReference type="EMBL" id="SPP85809.1"/>
    </source>
</evidence>
<keyword evidence="8" id="KW-0274">FAD</keyword>
<evidence type="ECO:0000256" key="8">
    <source>
        <dbReference type="ARBA" id="ARBA00022827"/>
    </source>
</evidence>
<keyword evidence="5" id="KW-0808">Transferase</keyword>
<keyword evidence="9" id="KW-0067">ATP-binding</keyword>
<evidence type="ECO:0000256" key="12">
    <source>
        <dbReference type="ARBA" id="ARBA00049494"/>
    </source>
</evidence>
<name>A0A3B0KHE8_DROGU</name>
<keyword evidence="7" id="KW-0547">Nucleotide-binding</keyword>
<evidence type="ECO:0000256" key="2">
    <source>
        <dbReference type="ARBA" id="ARBA00012393"/>
    </source>
</evidence>
<comment type="catalytic activity">
    <reaction evidence="12">
        <text>FMN + ATP + H(+) = FAD + diphosphate</text>
        <dbReference type="Rhea" id="RHEA:17237"/>
        <dbReference type="ChEBI" id="CHEBI:15378"/>
        <dbReference type="ChEBI" id="CHEBI:30616"/>
        <dbReference type="ChEBI" id="CHEBI:33019"/>
        <dbReference type="ChEBI" id="CHEBI:57692"/>
        <dbReference type="ChEBI" id="CHEBI:58210"/>
        <dbReference type="EC" id="2.7.7.2"/>
    </reaction>
</comment>
<evidence type="ECO:0000256" key="9">
    <source>
        <dbReference type="ARBA" id="ARBA00022840"/>
    </source>
</evidence>
<dbReference type="PANTHER" id="PTHR23293">
    <property type="entry name" value="FAD SYNTHETASE-RELATED FMN ADENYLYLTRANSFERASE"/>
    <property type="match status" value="1"/>
</dbReference>
<evidence type="ECO:0000256" key="10">
    <source>
        <dbReference type="ARBA" id="ARBA00031145"/>
    </source>
</evidence>
<dbReference type="Gene3D" id="3.40.50.620">
    <property type="entry name" value="HUPs"/>
    <property type="match status" value="2"/>
</dbReference>
<proteinExistence type="predicted"/>
<dbReference type="GO" id="GO:0003919">
    <property type="term" value="F:FMN adenylyltransferase activity"/>
    <property type="evidence" value="ECO:0007669"/>
    <property type="project" value="UniProtKB-EC"/>
</dbReference>
<evidence type="ECO:0000256" key="5">
    <source>
        <dbReference type="ARBA" id="ARBA00022679"/>
    </source>
</evidence>
<dbReference type="GO" id="GO:0005524">
    <property type="term" value="F:ATP binding"/>
    <property type="evidence" value="ECO:0007669"/>
    <property type="project" value="UniProtKB-KW"/>
</dbReference>
<evidence type="ECO:0000313" key="15">
    <source>
        <dbReference type="Proteomes" id="UP000268350"/>
    </source>
</evidence>
<dbReference type="PANTHER" id="PTHR23293:SF9">
    <property type="entry name" value="FAD SYNTHASE"/>
    <property type="match status" value="1"/>
</dbReference>
<reference evidence="15" key="1">
    <citation type="submission" date="2018-01" db="EMBL/GenBank/DDBJ databases">
        <authorList>
            <person name="Alioto T."/>
            <person name="Alioto T."/>
        </authorList>
    </citation>
    <scope>NUCLEOTIDE SEQUENCE [LARGE SCALE GENOMIC DNA]</scope>
</reference>
<dbReference type="InterPro" id="IPR002500">
    <property type="entry name" value="PAPS_reduct_dom"/>
</dbReference>
<dbReference type="AlphaFoldDB" id="A0A3B0KHE8"/>
<feature type="domain" description="Phosphoadenosine phosphosulphate reductase" evidence="13">
    <location>
        <begin position="35"/>
        <end position="109"/>
    </location>
</feature>
<evidence type="ECO:0000256" key="11">
    <source>
        <dbReference type="ARBA" id="ARBA00031871"/>
    </source>
</evidence>
<protein>
    <recommendedName>
        <fullName evidence="2">FAD synthase</fullName>
        <ecNumber evidence="2">2.7.7.2</ecNumber>
    </recommendedName>
    <alternativeName>
        <fullName evidence="10">FAD pyrophosphorylase</fullName>
    </alternativeName>
    <alternativeName>
        <fullName evidence="11">FMN adenylyltransferase</fullName>
    </alternativeName>
</protein>
<feature type="domain" description="Phosphoadenosine phosphosulphate reductase" evidence="13">
    <location>
        <begin position="114"/>
        <end position="145"/>
    </location>
</feature>
<dbReference type="EC" id="2.7.7.2" evidence="2"/>
<keyword evidence="4" id="KW-0288">FMN</keyword>
<gene>
    <name evidence="14" type="ORF">DGUA_6G004349</name>
</gene>
<evidence type="ECO:0000256" key="1">
    <source>
        <dbReference type="ARBA" id="ARBA00004726"/>
    </source>
</evidence>
<evidence type="ECO:0000256" key="6">
    <source>
        <dbReference type="ARBA" id="ARBA00022695"/>
    </source>
</evidence>
<keyword evidence="6" id="KW-0548">Nucleotidyltransferase</keyword>